<dbReference type="WBParaSite" id="ECPE_0000142101-mRNA-1">
    <property type="protein sequence ID" value="ECPE_0000142101-mRNA-1"/>
    <property type="gene ID" value="ECPE_0000142101"/>
</dbReference>
<dbReference type="Gene3D" id="2.60.40.10">
    <property type="entry name" value="Immunoglobulins"/>
    <property type="match status" value="1"/>
</dbReference>
<dbReference type="OrthoDB" id="114660at2759"/>
<evidence type="ECO:0000313" key="5">
    <source>
        <dbReference type="WBParaSite" id="ECPE_0000142101-mRNA-1"/>
    </source>
</evidence>
<feature type="compositionally biased region" description="Basic and acidic residues" evidence="1">
    <location>
        <begin position="75"/>
        <end position="88"/>
    </location>
</feature>
<gene>
    <name evidence="3" type="ORF">ECPE_LOCUS1421</name>
</gene>
<dbReference type="SUPFAM" id="SSF49265">
    <property type="entry name" value="Fibronectin type III"/>
    <property type="match status" value="1"/>
</dbReference>
<dbReference type="EMBL" id="UZAN01008927">
    <property type="protein sequence ID" value="VDP38769.1"/>
    <property type="molecule type" value="Genomic_DNA"/>
</dbReference>
<dbReference type="InterPro" id="IPR013783">
    <property type="entry name" value="Ig-like_fold"/>
</dbReference>
<evidence type="ECO:0000256" key="1">
    <source>
        <dbReference type="SAM" id="MobiDB-lite"/>
    </source>
</evidence>
<reference evidence="3 4" key="2">
    <citation type="submission" date="2018-11" db="EMBL/GenBank/DDBJ databases">
        <authorList>
            <consortium name="Pathogen Informatics"/>
        </authorList>
    </citation>
    <scope>NUCLEOTIDE SEQUENCE [LARGE SCALE GENOMIC DNA]</scope>
    <source>
        <strain evidence="3 4">Egypt</strain>
    </source>
</reference>
<dbReference type="InterPro" id="IPR003961">
    <property type="entry name" value="FN3_dom"/>
</dbReference>
<dbReference type="AlphaFoldDB" id="A0A183A386"/>
<evidence type="ECO:0000313" key="3">
    <source>
        <dbReference type="EMBL" id="VDP38769.1"/>
    </source>
</evidence>
<evidence type="ECO:0000313" key="4">
    <source>
        <dbReference type="Proteomes" id="UP000272942"/>
    </source>
</evidence>
<dbReference type="Proteomes" id="UP000272942">
    <property type="component" value="Unassembled WGS sequence"/>
</dbReference>
<dbReference type="Pfam" id="PF00041">
    <property type="entry name" value="fn3"/>
    <property type="match status" value="1"/>
</dbReference>
<evidence type="ECO:0000259" key="2">
    <source>
        <dbReference type="PROSITE" id="PS50853"/>
    </source>
</evidence>
<dbReference type="InterPro" id="IPR036116">
    <property type="entry name" value="FN3_sf"/>
</dbReference>
<organism evidence="5">
    <name type="scientific">Echinostoma caproni</name>
    <dbReference type="NCBI Taxonomy" id="27848"/>
    <lineage>
        <taxon>Eukaryota</taxon>
        <taxon>Metazoa</taxon>
        <taxon>Spiralia</taxon>
        <taxon>Lophotrochozoa</taxon>
        <taxon>Platyhelminthes</taxon>
        <taxon>Trematoda</taxon>
        <taxon>Digenea</taxon>
        <taxon>Plagiorchiida</taxon>
        <taxon>Echinostomata</taxon>
        <taxon>Echinostomatoidea</taxon>
        <taxon>Echinostomatidae</taxon>
        <taxon>Echinostoma</taxon>
    </lineage>
</organism>
<feature type="region of interest" description="Disordered" evidence="1">
    <location>
        <begin position="75"/>
        <end position="100"/>
    </location>
</feature>
<reference evidence="5" key="1">
    <citation type="submission" date="2016-06" db="UniProtKB">
        <authorList>
            <consortium name="WormBaseParasite"/>
        </authorList>
    </citation>
    <scope>IDENTIFICATION</scope>
</reference>
<sequence length="100" mass="11084">MPEMPKSVPLQDYFLRYRGAQSDSVPTKPNEHAIAPTLNSYVLDNLTPNTTYHISLAARTSYGVGVAAQIKVRTESNDLNDRPTDRRTASGAYRDSSCDH</sequence>
<feature type="domain" description="Fibronectin type-III" evidence="2">
    <location>
        <begin position="1"/>
        <end position="78"/>
    </location>
</feature>
<protein>
    <submittedName>
        <fullName evidence="5">Fibronectin type-III domain-containing protein</fullName>
    </submittedName>
</protein>
<name>A0A183A386_9TREM</name>
<dbReference type="PROSITE" id="PS50853">
    <property type="entry name" value="FN3"/>
    <property type="match status" value="1"/>
</dbReference>
<dbReference type="CDD" id="cd00063">
    <property type="entry name" value="FN3"/>
    <property type="match status" value="1"/>
</dbReference>
<keyword evidence="4" id="KW-1185">Reference proteome</keyword>
<proteinExistence type="predicted"/>
<accession>A0A183A386</accession>